<reference evidence="2" key="1">
    <citation type="submission" date="2021-01" db="EMBL/GenBank/DDBJ databases">
        <authorList>
            <person name="Sun H.-H."/>
            <person name="Zhang S."/>
            <person name="Zhang Y.-J."/>
        </authorList>
    </citation>
    <scope>NUCLEOTIDE SEQUENCE</scope>
    <source>
        <strain evidence="2">CMM1</strain>
    </source>
</reference>
<dbReference type="CDD" id="cd10445">
    <property type="entry name" value="GIY-YIG_bI1_like"/>
    <property type="match status" value="1"/>
</dbReference>
<geneLocation type="mitochondrion" evidence="2"/>
<accession>A0A8K1MGI1</accession>
<dbReference type="SMART" id="SM00465">
    <property type="entry name" value="GIYc"/>
    <property type="match status" value="1"/>
</dbReference>
<organism evidence="2">
    <name type="scientific">Morchella brunnea</name>
    <dbReference type="NCBI Taxonomy" id="1174671"/>
    <lineage>
        <taxon>Eukaryota</taxon>
        <taxon>Fungi</taxon>
        <taxon>Dikarya</taxon>
        <taxon>Ascomycota</taxon>
        <taxon>Pezizomycotina</taxon>
        <taxon>Pezizomycetes</taxon>
        <taxon>Pezizales</taxon>
        <taxon>Morchellaceae</taxon>
        <taxon>Morchella</taxon>
    </lineage>
</organism>
<dbReference type="InterPro" id="IPR035901">
    <property type="entry name" value="GIY-YIG_endonuc_sf"/>
</dbReference>
<dbReference type="InterPro" id="IPR000305">
    <property type="entry name" value="GIY-YIG_endonuc"/>
</dbReference>
<dbReference type="RefSeq" id="YP_010218776.1">
    <property type="nucleotide sequence ID" value="NC_058917.1"/>
</dbReference>
<dbReference type="SUPFAM" id="SSF82771">
    <property type="entry name" value="GIY-YIG endonuclease"/>
    <property type="match status" value="1"/>
</dbReference>
<proteinExistence type="predicted"/>
<sequence>MGVYSAKREYSTNKDLSNVKYTTKYKTEFVMSLVQKEGRREGLKTLCTPITRVDNKVFYSSLPTAANAEGNYKPEKLYPNADVAKTQILSDNKNQSGIYLWRNLINGKKYVGSSKDLRVRLRKYFDINYLERHNNMQISRALLKYGYSNFSIEIIEYCDPSERPSFFWFIKKKEGCLPLLRRGDAINKGEILFLPIKPRI</sequence>
<gene>
    <name evidence="2" type="primary">orf200</name>
</gene>
<evidence type="ECO:0000313" key="2">
    <source>
        <dbReference type="EMBL" id="UBU98583.1"/>
    </source>
</evidence>
<dbReference type="Gene3D" id="3.40.1440.10">
    <property type="entry name" value="GIY-YIG endonuclease"/>
    <property type="match status" value="1"/>
</dbReference>
<evidence type="ECO:0000259" key="1">
    <source>
        <dbReference type="PROSITE" id="PS50164"/>
    </source>
</evidence>
<dbReference type="NCBIfam" id="TIGR01453">
    <property type="entry name" value="grpIintron_endo"/>
    <property type="match status" value="1"/>
</dbReference>
<dbReference type="Pfam" id="PF01541">
    <property type="entry name" value="GIY-YIG"/>
    <property type="match status" value="1"/>
</dbReference>
<dbReference type="PROSITE" id="PS50164">
    <property type="entry name" value="GIY_YIG"/>
    <property type="match status" value="1"/>
</dbReference>
<protein>
    <recommendedName>
        <fullName evidence="1">GIY-YIG domain-containing protein</fullName>
    </recommendedName>
</protein>
<dbReference type="GeneID" id="68665243"/>
<dbReference type="EMBL" id="MW538937">
    <property type="protein sequence ID" value="UBU98583.1"/>
    <property type="molecule type" value="Genomic_DNA"/>
</dbReference>
<dbReference type="InterPro" id="IPR006350">
    <property type="entry name" value="Intron_endoG1"/>
</dbReference>
<feature type="domain" description="GIY-YIG" evidence="1">
    <location>
        <begin position="94"/>
        <end position="182"/>
    </location>
</feature>
<name>A0A8K1MGI1_9PEZI</name>
<dbReference type="AlphaFoldDB" id="A0A8K1MGI1"/>
<dbReference type="GO" id="GO:0004519">
    <property type="term" value="F:endonuclease activity"/>
    <property type="evidence" value="ECO:0007669"/>
    <property type="project" value="InterPro"/>
</dbReference>
<keyword evidence="2" id="KW-0496">Mitochondrion</keyword>